<evidence type="ECO:0000256" key="7">
    <source>
        <dbReference type="SAM" id="MobiDB-lite"/>
    </source>
</evidence>
<dbReference type="STRING" id="59463.ENSMLUP00000006885"/>
<dbReference type="Pfam" id="PF10495">
    <property type="entry name" value="PACT_coil_coil"/>
    <property type="match status" value="1"/>
</dbReference>
<dbReference type="GO" id="GO:0060271">
    <property type="term" value="P:cilium assembly"/>
    <property type="evidence" value="ECO:0007669"/>
    <property type="project" value="Ensembl"/>
</dbReference>
<dbReference type="GO" id="GO:0090316">
    <property type="term" value="P:positive regulation of intracellular protein transport"/>
    <property type="evidence" value="ECO:0007669"/>
    <property type="project" value="Ensembl"/>
</dbReference>
<feature type="region of interest" description="Disordered" evidence="7">
    <location>
        <begin position="3086"/>
        <end position="3111"/>
    </location>
</feature>
<keyword evidence="3" id="KW-0597">Phosphoprotein</keyword>
<evidence type="ECO:0000256" key="3">
    <source>
        <dbReference type="ARBA" id="ARBA00022553"/>
    </source>
</evidence>
<organism evidence="9 10">
    <name type="scientific">Myotis lucifugus</name>
    <name type="common">Little brown bat</name>
    <dbReference type="NCBI Taxonomy" id="59463"/>
    <lineage>
        <taxon>Eukaryota</taxon>
        <taxon>Metazoa</taxon>
        <taxon>Chordata</taxon>
        <taxon>Craniata</taxon>
        <taxon>Vertebrata</taxon>
        <taxon>Euteleostomi</taxon>
        <taxon>Mammalia</taxon>
        <taxon>Eutheria</taxon>
        <taxon>Laurasiatheria</taxon>
        <taxon>Chiroptera</taxon>
        <taxon>Yangochiroptera</taxon>
        <taxon>Vespertilionidae</taxon>
        <taxon>Myotis</taxon>
    </lineage>
</organism>
<gene>
    <name evidence="9" type="primary">PCNT</name>
</gene>
<feature type="compositionally biased region" description="Low complexity" evidence="7">
    <location>
        <begin position="3224"/>
        <end position="3241"/>
    </location>
</feature>
<dbReference type="Ensembl" id="ENSMLUT00000007541.2">
    <property type="protein sequence ID" value="ENSMLUP00000006885.2"/>
    <property type="gene ID" value="ENSMLUG00000007473.2"/>
</dbReference>
<evidence type="ECO:0000313" key="9">
    <source>
        <dbReference type="Ensembl" id="ENSMLUP00000006885.2"/>
    </source>
</evidence>
<dbReference type="eggNOG" id="ENOG502QV16">
    <property type="taxonomic scope" value="Eukaryota"/>
</dbReference>
<dbReference type="HOGENOM" id="CLU_000160_0_0_1"/>
<keyword evidence="10" id="KW-1185">Reference proteome</keyword>
<keyword evidence="5" id="KW-0206">Cytoskeleton</keyword>
<dbReference type="EMBL" id="AAPE02050613">
    <property type="status" value="NOT_ANNOTATED_CDS"/>
    <property type="molecule type" value="Genomic_DNA"/>
</dbReference>
<dbReference type="GeneTree" id="ENSGT00730000110871"/>
<comment type="subcellular location">
    <subcellularLocation>
        <location evidence="1">Cytoplasm</location>
        <location evidence="1">Cytoskeleton</location>
        <location evidence="1">Microtubule organizing center</location>
        <location evidence="1">Centrosome</location>
    </subcellularLocation>
</comment>
<dbReference type="Proteomes" id="UP000001074">
    <property type="component" value="Unassembled WGS sequence"/>
</dbReference>
<feature type="compositionally biased region" description="Low complexity" evidence="7">
    <location>
        <begin position="2359"/>
        <end position="2373"/>
    </location>
</feature>
<feature type="coiled-coil region" evidence="6">
    <location>
        <begin position="1933"/>
        <end position="1960"/>
    </location>
</feature>
<proteinExistence type="predicted"/>
<feature type="coiled-coil region" evidence="6">
    <location>
        <begin position="2710"/>
        <end position="2762"/>
    </location>
</feature>
<dbReference type="GO" id="GO:0060090">
    <property type="term" value="F:molecular adaptor activity"/>
    <property type="evidence" value="ECO:0007669"/>
    <property type="project" value="InterPro"/>
</dbReference>
<evidence type="ECO:0000256" key="1">
    <source>
        <dbReference type="ARBA" id="ARBA00004300"/>
    </source>
</evidence>
<dbReference type="PANTHER" id="PTHR44981">
    <property type="entry name" value="PERICENTRIN-LIKE PROTEIN, ISOFORM F"/>
    <property type="match status" value="1"/>
</dbReference>
<accession>G1P9H7</accession>
<evidence type="ECO:0000313" key="10">
    <source>
        <dbReference type="Proteomes" id="UP000001074"/>
    </source>
</evidence>
<feature type="compositionally biased region" description="Basic residues" evidence="7">
    <location>
        <begin position="35"/>
        <end position="44"/>
    </location>
</feature>
<feature type="coiled-coil region" evidence="6">
    <location>
        <begin position="1290"/>
        <end position="1338"/>
    </location>
</feature>
<reference evidence="9" key="3">
    <citation type="submission" date="2025-09" db="UniProtKB">
        <authorList>
            <consortium name="Ensembl"/>
        </authorList>
    </citation>
    <scope>IDENTIFICATION</scope>
</reference>
<evidence type="ECO:0000256" key="4">
    <source>
        <dbReference type="ARBA" id="ARBA00023054"/>
    </source>
</evidence>
<feature type="coiled-coil region" evidence="6">
    <location>
        <begin position="2789"/>
        <end position="2823"/>
    </location>
</feature>
<feature type="coiled-coil region" evidence="6">
    <location>
        <begin position="989"/>
        <end position="1035"/>
    </location>
</feature>
<feature type="region of interest" description="Disordered" evidence="7">
    <location>
        <begin position="2317"/>
        <end position="2374"/>
    </location>
</feature>
<keyword evidence="2" id="KW-0963">Cytoplasm</keyword>
<dbReference type="GO" id="GO:0007165">
    <property type="term" value="P:signal transduction"/>
    <property type="evidence" value="ECO:0007669"/>
    <property type="project" value="InterPro"/>
</dbReference>
<feature type="domain" description="Pericentrin/AKAP-450 centrosomal targeting" evidence="8">
    <location>
        <begin position="3126"/>
        <end position="3204"/>
    </location>
</feature>
<reference evidence="9 10" key="1">
    <citation type="journal article" date="2011" name="Nature">
        <title>A high-resolution map of human evolutionary constraint using 29 mammals.</title>
        <authorList>
            <person name="Lindblad-Toh K."/>
            <person name="Garber M."/>
            <person name="Zuk O."/>
            <person name="Lin M.F."/>
            <person name="Parker B.J."/>
            <person name="Washietl S."/>
            <person name="Kheradpour P."/>
            <person name="Ernst J."/>
            <person name="Jordan G."/>
            <person name="Mauceli E."/>
            <person name="Ward L.D."/>
            <person name="Lowe C.B."/>
            <person name="Holloway A.K."/>
            <person name="Clamp M."/>
            <person name="Gnerre S."/>
            <person name="Alfoldi J."/>
            <person name="Beal K."/>
            <person name="Chang J."/>
            <person name="Clawson H."/>
            <person name="Cuff J."/>
            <person name="Di Palma F."/>
            <person name="Fitzgerald S."/>
            <person name="Flicek P."/>
            <person name="Guttman M."/>
            <person name="Hubisz M.J."/>
            <person name="Jaffe D.B."/>
            <person name="Jungreis I."/>
            <person name="Kent W.J."/>
            <person name="Kostka D."/>
            <person name="Lara M."/>
            <person name="Martins A.L."/>
            <person name="Massingham T."/>
            <person name="Moltke I."/>
            <person name="Raney B.J."/>
            <person name="Rasmussen M.D."/>
            <person name="Robinson J."/>
            <person name="Stark A."/>
            <person name="Vilella A.J."/>
            <person name="Wen J."/>
            <person name="Xie X."/>
            <person name="Zody M.C."/>
            <person name="Baldwin J."/>
            <person name="Bloom T."/>
            <person name="Chin C.W."/>
            <person name="Heiman D."/>
            <person name="Nicol R."/>
            <person name="Nusbaum C."/>
            <person name="Young S."/>
            <person name="Wilkinson J."/>
            <person name="Worley K.C."/>
            <person name="Kovar C.L."/>
            <person name="Muzny D.M."/>
            <person name="Gibbs R.A."/>
            <person name="Cree A."/>
            <person name="Dihn H.H."/>
            <person name="Fowler G."/>
            <person name="Jhangiani S."/>
            <person name="Joshi V."/>
            <person name="Lee S."/>
            <person name="Lewis L.R."/>
            <person name="Nazareth L.V."/>
            <person name="Okwuonu G."/>
            <person name="Santibanez J."/>
            <person name="Warren W.C."/>
            <person name="Mardis E.R."/>
            <person name="Weinstock G.M."/>
            <person name="Wilson R.K."/>
            <person name="Delehaunty K."/>
            <person name="Dooling D."/>
            <person name="Fronik C."/>
            <person name="Fulton L."/>
            <person name="Fulton B."/>
            <person name="Graves T."/>
            <person name="Minx P."/>
            <person name="Sodergren E."/>
            <person name="Birney E."/>
            <person name="Margulies E.H."/>
            <person name="Herrero J."/>
            <person name="Green E.D."/>
            <person name="Haussler D."/>
            <person name="Siepel A."/>
            <person name="Goldman N."/>
            <person name="Pollard K.S."/>
            <person name="Pedersen J.S."/>
            <person name="Lander E.S."/>
            <person name="Kellis M."/>
        </authorList>
    </citation>
    <scope>NUCLEOTIDE SEQUENCE [LARGE SCALE GENOMIC DNA]</scope>
</reference>
<dbReference type="GO" id="GO:0034451">
    <property type="term" value="C:centriolar satellite"/>
    <property type="evidence" value="ECO:0007669"/>
    <property type="project" value="Ensembl"/>
</dbReference>
<dbReference type="GO" id="GO:0005829">
    <property type="term" value="C:cytosol"/>
    <property type="evidence" value="ECO:0007669"/>
    <property type="project" value="Ensembl"/>
</dbReference>
<feature type="coiled-coil region" evidence="6">
    <location>
        <begin position="1367"/>
        <end position="1469"/>
    </location>
</feature>
<dbReference type="GO" id="GO:0005814">
    <property type="term" value="C:centriole"/>
    <property type="evidence" value="ECO:0007669"/>
    <property type="project" value="Ensembl"/>
</dbReference>
<dbReference type="GO" id="GO:0007052">
    <property type="term" value="P:mitotic spindle organization"/>
    <property type="evidence" value="ECO:0007669"/>
    <property type="project" value="Ensembl"/>
</dbReference>
<feature type="coiled-coil region" evidence="6">
    <location>
        <begin position="2912"/>
        <end position="2946"/>
    </location>
</feature>
<feature type="region of interest" description="Disordered" evidence="7">
    <location>
        <begin position="3300"/>
        <end position="3319"/>
    </location>
</feature>
<dbReference type="InParanoid" id="G1P9H7"/>
<dbReference type="InterPro" id="IPR028745">
    <property type="entry name" value="AKAP9/Pericentrin"/>
</dbReference>
<feature type="coiled-coil region" evidence="6">
    <location>
        <begin position="327"/>
        <end position="556"/>
    </location>
</feature>
<sequence>MEEDEQEQRRRKVEAGRAKLAHFRQRKTKGDCAHSKKKTAKRKSSTVDAPVQEESPVANEDSGFLGGGDVCKATSCSDAPDGAAAAQGPESCKGQSRLPLQLLRTELGCFNCLPPSKANVYSSQWQPPTELCLIIFGENVHKQIIKGKFYVKRWGWGQYGWQVEGLRGPEAAALVVVMLENPDGASTEDSEQPWQKLDGDGSEQPGVLTKECEQECKPEIAELMSRHEDETDRKQWSMPVPPLELEALRLSLSNMHTAQLELTQANLQREKETALMELRDMLNGRHAQELALLQNRQLLELELVREQHAREREEAALRCSRETAELKEKLQSEMERNVQIIETLKQDWESERDLCLESLRKELSAKHQSELENLQSQFKKELAEQKTELEKIFQAKNQAELSLQALQAQHDAALKKLQEDLQSERCRHAEDLDLRVREKEREKQLELENLQASYEELKAHSQEEVRRLWSQLESTRTDRQELSDLREQLLARASHVEELEHLQRDFEQQQQREKTEHESELEQLRLYFEKKLRDAEKNYQEDLTLLQQRLQEVREDSLLESAEISSSSAVLEETSEKERRDDLDQLSFHLEQHEEGLCLQTQLEESPQHQVAAQQEADLVGTQVLVQPVGLLEEPGPGGGRWRGCGHPRELACMHLRGVQGPAVEVETKVATTTLGLETEVKLSMLQTELQEEINLLKIENRNLHEKLQWEIRLKEDLEKGKHNLVEDHQEELRKAKEQIQLMKQELKEKEAGWKDTSEALKREAEEKLTLMLLDLREQAELEKQSIINGFELREIEMRQLQDQQAAQILDLEGSLKEQQGRLRQLELGLPGDESLQSGQEPSSGLALVDQDQDLELAPPHLKKDCALQLMLAQNRFLEQRKEITEKFTAEQDALLREAQEKHASELQLLQEKHQQHVLSLTAELEAKHQASVEELKAMFQREQWALSEARVAELQTKHAAEIHALETRHLSQLDSVESCYLSEIQALRDEHGRALELLRRDLEEQLQKKDSSHQMILTQELEKLQRKHDEELESAKGSWKAELSTEHTESLRALAAELRGAHQGEFERGKEAALHEKEEMHRLEWERAQSLHQKEKESLSLQLQEKSNQVLQLKDQILSLSHEIEEHRSELETLQRRRDRENQEGTNLISMLKSDVDLSHSERIALQDALRRLLGLFGETVKAAISLKSRISERVGLCLEDASVFSHFVAPALDETWPGLDVAPPELDRTLTECTEVSSMAEISSHICESFFMSPESTLECEQPVRSIYRSLLAVDGLLEMVLDSSRQLEEARQIHARFEKEFSGKNEETAQVVRKHQELLERLEEENSAKTRLTLELHKAEGIIEGFKVEKANLQEALVQKETSEQGLVAELESLNQQLQRVTRQQAELKEENAVLCHQKEVAATEAEEREAALRREVEAATTERLETRQQCEKDRATLLAQVKLLEAELEEQLSRHQACASQAEELSALRQQMVSLDKHLRSQRQFMDEQAVEREHEREEFQQEIQRLEEQLHRAAQPQARGPRDRNQAQLDEEVELLQEKLREKSDELNELVLKKELADRQVLIQEEEIKHLEETNADTKRKVIQLQEELEKQRKAMKELQQDKEALQQQQMSNLLLVSTLQSKLDEGKCSVPPVDSCPEGPEIQLEAVQRALLQRESEVLDLKEQLEKIKDDLVNKNEEVLHLNLKLDLQNSHAAISVRELQEENANLKVMYSRSSEVEELKSIIETLQENQERLQKDKAEEIEQLHEVIEKLQQELSLGGPARHELSDSQAEDLQSELERGLCRLQAEGAEAQATLQAELQDALEAKEALSQLLAEQDHQHGQALEALQQRLRVAEEAAARQLAQLKSSAALREAEVQGLASQIQEFEATLKAKDAEIAQRDLEIEAINRRRAAHSTELEAILLAFTCLRRTLEQQPLGATHEPPELKRLRVQCVRLSQQLQALNQRFLRCQKELDKQQACGTPVLHRVNGSFQGPVARSDETLCDEESEQNVGLVPLVPQSPVKDDLQPAKDPVTVNHTGLHKQDSMMSMLTVCQRQLESELLLVKNEMHLSAEDYGKDKEKLRECIKLQKVDLITQVKQLQEKLNRLVYSMNFQNIETEDFNSQQSLAFSHVLENSLNGSSNGEETDKLPPVDEFNTNKIAQDVIDIIGNQDSLIRNEMPNVPMEDKVDLQDGSLCLQVSLPSSSRDLTYTEEAEPLKNALSAMDLSSWSSPEVVRKDSMLEPSPSLPLTPCLDVLSQHSLDISLRERTNASMLQADQSGLLCSLGGSAPEKAPCWAESSLAADRAPSADPHVHRMVVEKDVEDFIITSLDSQEKSRSSPLGLEGKSNGSENSDGFGCGEILNQGSGGLETPTVSPAVPSPASGSFRQPLEAMKEKEVHPKQVKALLQMVYDESHHILALSEYHGYPSAFSKGEPSTPIKHYLRVSVSTLQTKSQELSDTCLDWRGEFLQVVQEAFEKEREMLTVELQPQLGGSDPKAHGALVERLQKVVQEQGDLQEKSLEHLRQSDRSSLLSEIQALRQLRLTHLQNQEKLQQLCAALTSAEAHGSRQEHQLRRQVELLAYKVEQEKCIASDLQKTLNEEQQKANNARKLLVVEQNAVKALKSELCECKQDNERLLKSLNDVQREVLQLRSVLDSKENDLKAALQELESERNKERALQSQLEQEQLEHLQREGQDSKALEELRISLEKQYAQNNRLCVALKHEQTAKDNLQKELQIESSRCEALLAQERSRLSKLHRNLEAAQGRSQELSEALQHERVLTEQLSRRAQEACAHQETQAHRALLRKLKEETTRVAELQAALEKVQQHAMCTQQQLEAEVQRRCAELEREKEVSARLRSTVQALRTPKPELSCDRDREREKPTQLQAELEQLHTRLAEQEGLKDMSRRVETRQSRADTDKWKKWQRDKEKLRELELQRQRHEHKIKQLQRKMRELEAREAAHLSPESEHLREQQQGLDSIRQQLLCAAGMLTSFINQTVDRTVNDWTSSNEKAVTSLFRTLEDLKSQLSTSGSPQKKMTADVQVQLVDVLLKENDSLTNALSTVTQEKAELCRAASRLEKTLKHHLLKGCALSRSDRRRDRTVLHSSPGLADPGLSAPASREEANTRNVKMEKLYLHYLRAESFRKALIYQKKYLLLLIGGFQDSEQETLSMIAHLGVFPSKADRKITTSRPFTRFRTAVRVVIAISRLRFLVKKWQEVDRKGALVQSRAPHPGGPAETPYESPPETSESPPTRDVSFSHTRDPVPKASPRRRERSNPSPNSRSERSLTASQDPERSLTEYIHHLEMIQQRLVGLPPDSTSKKSCRQKNKQ</sequence>
<feature type="coiled-coil region" evidence="6">
    <location>
        <begin position="1799"/>
        <end position="1883"/>
    </location>
</feature>
<feature type="coiled-coil region" evidence="6">
    <location>
        <begin position="2573"/>
        <end position="2677"/>
    </location>
</feature>
<feature type="region of interest" description="Disordered" evidence="7">
    <location>
        <begin position="183"/>
        <end position="206"/>
    </location>
</feature>
<feature type="coiled-coil region" evidence="6">
    <location>
        <begin position="1097"/>
        <end position="1145"/>
    </location>
</feature>
<name>G1P9H7_MYOLU</name>
<feature type="coiled-coil region" evidence="6">
    <location>
        <begin position="1494"/>
        <end position="1614"/>
    </location>
</feature>
<dbReference type="InterPro" id="IPR019528">
    <property type="entry name" value="PACT_domain"/>
</dbReference>
<feature type="coiled-coil region" evidence="6">
    <location>
        <begin position="1723"/>
        <end position="1761"/>
    </location>
</feature>
<feature type="coiled-coil region" evidence="6">
    <location>
        <begin position="1650"/>
        <end position="1691"/>
    </location>
</feature>
<evidence type="ECO:0000259" key="8">
    <source>
        <dbReference type="Pfam" id="PF10495"/>
    </source>
</evidence>
<dbReference type="PANTHER" id="PTHR44981:SF3">
    <property type="entry name" value="PERICENTRIN"/>
    <property type="match status" value="1"/>
</dbReference>
<keyword evidence="4 6" id="KW-0175">Coiled coil</keyword>
<protein>
    <submittedName>
        <fullName evidence="9">Pericentrin</fullName>
    </submittedName>
</protein>
<dbReference type="OMA" id="EQRGMFT"/>
<dbReference type="FunCoup" id="G1P9H7">
    <property type="interactions" value="1750"/>
</dbReference>
<evidence type="ECO:0000256" key="6">
    <source>
        <dbReference type="SAM" id="Coils"/>
    </source>
</evidence>
<feature type="region of interest" description="Disordered" evidence="7">
    <location>
        <begin position="3212"/>
        <end position="3287"/>
    </location>
</feature>
<evidence type="ECO:0000256" key="2">
    <source>
        <dbReference type="ARBA" id="ARBA00022490"/>
    </source>
</evidence>
<feature type="coiled-coil region" evidence="6">
    <location>
        <begin position="687"/>
        <end position="764"/>
    </location>
</feature>
<reference evidence="9" key="2">
    <citation type="submission" date="2025-08" db="UniProtKB">
        <authorList>
            <consortium name="Ensembl"/>
        </authorList>
    </citation>
    <scope>IDENTIFICATION</scope>
</reference>
<feature type="region of interest" description="Disordered" evidence="7">
    <location>
        <begin position="1"/>
        <end position="61"/>
    </location>
</feature>
<evidence type="ECO:0000256" key="5">
    <source>
        <dbReference type="ARBA" id="ARBA00023212"/>
    </source>
</evidence>